<evidence type="ECO:0000313" key="3">
    <source>
        <dbReference type="EMBL" id="KAJ8914319.1"/>
    </source>
</evidence>
<proteinExistence type="predicted"/>
<dbReference type="SUPFAM" id="SSF50630">
    <property type="entry name" value="Acid proteases"/>
    <property type="match status" value="1"/>
</dbReference>
<dbReference type="InterPro" id="IPR001878">
    <property type="entry name" value="Znf_CCHC"/>
</dbReference>
<gene>
    <name evidence="3" type="ORF">NQ315_011306</name>
</gene>
<evidence type="ECO:0000256" key="1">
    <source>
        <dbReference type="PROSITE-ProRule" id="PRU00047"/>
    </source>
</evidence>
<keyword evidence="1" id="KW-0479">Metal-binding</keyword>
<protein>
    <recommendedName>
        <fullName evidence="2">CCHC-type domain-containing protein</fullName>
    </recommendedName>
</protein>
<dbReference type="AlphaFoldDB" id="A0AAV8VJF4"/>
<dbReference type="GO" id="GO:0008270">
    <property type="term" value="F:zinc ion binding"/>
    <property type="evidence" value="ECO:0007669"/>
    <property type="project" value="UniProtKB-KW"/>
</dbReference>
<accession>A0AAV8VJF4</accession>
<dbReference type="PROSITE" id="PS50158">
    <property type="entry name" value="ZF_CCHC"/>
    <property type="match status" value="1"/>
</dbReference>
<keyword evidence="1" id="KW-0862">Zinc</keyword>
<feature type="domain" description="CCHC-type" evidence="2">
    <location>
        <begin position="123"/>
        <end position="138"/>
    </location>
</feature>
<dbReference type="EMBL" id="JANEYG010000074">
    <property type="protein sequence ID" value="KAJ8914319.1"/>
    <property type="molecule type" value="Genomic_DNA"/>
</dbReference>
<dbReference type="GO" id="GO:0003676">
    <property type="term" value="F:nucleic acid binding"/>
    <property type="evidence" value="ECO:0007669"/>
    <property type="project" value="InterPro"/>
</dbReference>
<reference evidence="3 4" key="1">
    <citation type="journal article" date="2023" name="Insect Mol. Biol.">
        <title>Genome sequencing provides insights into the evolution of gene families encoding plant cell wall-degrading enzymes in longhorned beetles.</title>
        <authorList>
            <person name="Shin N.R."/>
            <person name="Okamura Y."/>
            <person name="Kirsch R."/>
            <person name="Pauchet Y."/>
        </authorList>
    </citation>
    <scope>NUCLEOTIDE SEQUENCE [LARGE SCALE GENOMIC DNA]</scope>
    <source>
        <strain evidence="3">EAD_L_NR</strain>
    </source>
</reference>
<organism evidence="3 4">
    <name type="scientific">Exocentrus adspersus</name>
    <dbReference type="NCBI Taxonomy" id="1586481"/>
    <lineage>
        <taxon>Eukaryota</taxon>
        <taxon>Metazoa</taxon>
        <taxon>Ecdysozoa</taxon>
        <taxon>Arthropoda</taxon>
        <taxon>Hexapoda</taxon>
        <taxon>Insecta</taxon>
        <taxon>Pterygota</taxon>
        <taxon>Neoptera</taxon>
        <taxon>Endopterygota</taxon>
        <taxon>Coleoptera</taxon>
        <taxon>Polyphaga</taxon>
        <taxon>Cucujiformia</taxon>
        <taxon>Chrysomeloidea</taxon>
        <taxon>Cerambycidae</taxon>
        <taxon>Lamiinae</taxon>
        <taxon>Acanthocinini</taxon>
        <taxon>Exocentrus</taxon>
    </lineage>
</organism>
<comment type="caution">
    <text evidence="3">The sequence shown here is derived from an EMBL/GenBank/DDBJ whole genome shotgun (WGS) entry which is preliminary data.</text>
</comment>
<dbReference type="Proteomes" id="UP001159042">
    <property type="component" value="Unassembled WGS sequence"/>
</dbReference>
<name>A0AAV8VJF4_9CUCU</name>
<keyword evidence="1" id="KW-0863">Zinc-finger</keyword>
<dbReference type="Gene3D" id="2.40.70.10">
    <property type="entry name" value="Acid Proteases"/>
    <property type="match status" value="1"/>
</dbReference>
<evidence type="ECO:0000313" key="4">
    <source>
        <dbReference type="Proteomes" id="UP001159042"/>
    </source>
</evidence>
<evidence type="ECO:0000259" key="2">
    <source>
        <dbReference type="PROSITE" id="PS50158"/>
    </source>
</evidence>
<sequence length="436" mass="48930">MPPSQNGPSDKTVDDDCWMLPGGIPERKGFLHPGSFPKITIKEMEFHRVNVKYEIIRDIKCEKSRIGKVGIARDAEKAKGRTPFRDAEPTDTVLPVRTAFAHAASCYNPKEPEASNAPVTISCYGCGKTGFYRSNCPNCSQAKTEIPTQSIQFYSFNTITHFSTQVPTIPIIVCGIKGYAHIDTAARTSVAGATLYECLKKYSNFQFRTVKADVTLADGHCHEQEVQTVTTSIEIGDKTLSISFVVLPKAEDNRTLLGIDFLEQAAIVLNIPQRYWNFADRPGKRFNFLNLEKGKTPELLFKPRKPTPLRETTNTVISAASIDEQSSPFLEFFSSPLPSAITPKEECYRLHPISTPDRSDNRDNNDNDYSPGMIYDIFKDTLPDTYSPPQSRRDPSPSNNLNTTLSSCSFKKVLYRILLVLLDLLRFYLKPIVFTE</sequence>
<dbReference type="InterPro" id="IPR021109">
    <property type="entry name" value="Peptidase_aspartic_dom_sf"/>
</dbReference>
<keyword evidence="4" id="KW-1185">Reference proteome</keyword>